<organism evidence="9 10">
    <name type="scientific">Umbra pygmaea</name>
    <name type="common">Eastern mudminnow</name>
    <dbReference type="NCBI Taxonomy" id="75934"/>
    <lineage>
        <taxon>Eukaryota</taxon>
        <taxon>Metazoa</taxon>
        <taxon>Chordata</taxon>
        <taxon>Craniata</taxon>
        <taxon>Vertebrata</taxon>
        <taxon>Euteleostomi</taxon>
        <taxon>Actinopterygii</taxon>
        <taxon>Neopterygii</taxon>
        <taxon>Teleostei</taxon>
        <taxon>Protacanthopterygii</taxon>
        <taxon>Esociformes</taxon>
        <taxon>Umbridae</taxon>
        <taxon>Umbra</taxon>
    </lineage>
</organism>
<keyword evidence="10" id="KW-1185">Reference proteome</keyword>
<evidence type="ECO:0000313" key="10">
    <source>
        <dbReference type="Proteomes" id="UP001557470"/>
    </source>
</evidence>
<gene>
    <name evidence="9" type="ORF">UPYG_G00267350</name>
</gene>
<accession>A0ABD0WAG5</accession>
<dbReference type="Gene3D" id="3.40.430.10">
    <property type="entry name" value="Dihydrofolate Reductase, subunit A"/>
    <property type="match status" value="1"/>
</dbReference>
<dbReference type="PRINTS" id="PR00070">
    <property type="entry name" value="DHFR"/>
</dbReference>
<reference evidence="9 10" key="1">
    <citation type="submission" date="2024-06" db="EMBL/GenBank/DDBJ databases">
        <authorList>
            <person name="Pan Q."/>
            <person name="Wen M."/>
            <person name="Jouanno E."/>
            <person name="Zahm M."/>
            <person name="Klopp C."/>
            <person name="Cabau C."/>
            <person name="Louis A."/>
            <person name="Berthelot C."/>
            <person name="Parey E."/>
            <person name="Roest Crollius H."/>
            <person name="Montfort J."/>
            <person name="Robinson-Rechavi M."/>
            <person name="Bouchez O."/>
            <person name="Lampietro C."/>
            <person name="Lopez Roques C."/>
            <person name="Donnadieu C."/>
            <person name="Postlethwait J."/>
            <person name="Bobe J."/>
            <person name="Verreycken H."/>
            <person name="Guiguen Y."/>
        </authorList>
    </citation>
    <scope>NUCLEOTIDE SEQUENCE [LARGE SCALE GENOMIC DNA]</scope>
    <source>
        <strain evidence="9">Up_M1</strain>
        <tissue evidence="9">Testis</tissue>
    </source>
</reference>
<comment type="similarity">
    <text evidence="2">Belongs to the dihydrofolate reductase family.</text>
</comment>
<evidence type="ECO:0000256" key="7">
    <source>
        <dbReference type="ARBA" id="ARBA00048873"/>
    </source>
</evidence>
<dbReference type="GO" id="GO:0004146">
    <property type="term" value="F:dihydrofolate reductase activity"/>
    <property type="evidence" value="ECO:0007669"/>
    <property type="project" value="UniProtKB-EC"/>
</dbReference>
<dbReference type="GO" id="GO:0046653">
    <property type="term" value="P:tetrahydrofolate metabolic process"/>
    <property type="evidence" value="ECO:0007669"/>
    <property type="project" value="UniProtKB-ARBA"/>
</dbReference>
<evidence type="ECO:0000256" key="4">
    <source>
        <dbReference type="ARBA" id="ARBA00022563"/>
    </source>
</evidence>
<dbReference type="InterPro" id="IPR012259">
    <property type="entry name" value="DHFR"/>
</dbReference>
<dbReference type="SUPFAM" id="SSF53597">
    <property type="entry name" value="Dihydrofolate reductase-like"/>
    <property type="match status" value="1"/>
</dbReference>
<sequence length="198" mass="22622">MCADKLRKPLRLIAAACNNMGIGKNGQLPWHLPHEFNFFMDTVTSVSRPGKLNMILWGRGTWFSNPECIFVKMPNVLHVVISTTMRTVPKHAHFLCQDFDTGVSLASLPHLCDLVETIWVAGGPQVYQEALMHPWCDLIYLTNIMADFDCDVFFPPFDKSTFVKQERFLGVPNQIQEENGVQFKFEVFKREICVAEVI</sequence>
<keyword evidence="6" id="KW-0560">Oxidoreductase</keyword>
<dbReference type="CDD" id="cd00209">
    <property type="entry name" value="DHFR"/>
    <property type="match status" value="1"/>
</dbReference>
<evidence type="ECO:0000256" key="5">
    <source>
        <dbReference type="ARBA" id="ARBA00022857"/>
    </source>
</evidence>
<dbReference type="FunFam" id="3.40.430.10:FF:000002">
    <property type="entry name" value="Dihydrofolate reductase"/>
    <property type="match status" value="1"/>
</dbReference>
<feature type="domain" description="DHFR" evidence="8">
    <location>
        <begin position="9"/>
        <end position="190"/>
    </location>
</feature>
<evidence type="ECO:0000256" key="1">
    <source>
        <dbReference type="ARBA" id="ARBA00004903"/>
    </source>
</evidence>
<dbReference type="InterPro" id="IPR024072">
    <property type="entry name" value="DHFR-like_dom_sf"/>
</dbReference>
<evidence type="ECO:0000256" key="3">
    <source>
        <dbReference type="ARBA" id="ARBA00012856"/>
    </source>
</evidence>
<dbReference type="Proteomes" id="UP001557470">
    <property type="component" value="Unassembled WGS sequence"/>
</dbReference>
<dbReference type="EMBL" id="JAGEUA010000008">
    <property type="protein sequence ID" value="KAL0968475.1"/>
    <property type="molecule type" value="Genomic_DNA"/>
</dbReference>
<evidence type="ECO:0000256" key="2">
    <source>
        <dbReference type="ARBA" id="ARBA00009539"/>
    </source>
</evidence>
<dbReference type="EC" id="1.5.1.3" evidence="3"/>
<comment type="pathway">
    <text evidence="1">Cofactor biosynthesis; tetrahydrofolate biosynthesis; 5,6,7,8-tetrahydrofolate from 7,8-dihydrofolate: step 1/1.</text>
</comment>
<protein>
    <recommendedName>
        <fullName evidence="3">dihydrofolate reductase</fullName>
        <ecNumber evidence="3">1.5.1.3</ecNumber>
    </recommendedName>
</protein>
<keyword evidence="5" id="KW-0521">NADP</keyword>
<dbReference type="InterPro" id="IPR001796">
    <property type="entry name" value="DHFR_dom"/>
</dbReference>
<dbReference type="Pfam" id="PF00186">
    <property type="entry name" value="DHFR_1"/>
    <property type="match status" value="1"/>
</dbReference>
<comment type="caution">
    <text evidence="9">The sequence shown here is derived from an EMBL/GenBank/DDBJ whole genome shotgun (WGS) entry which is preliminary data.</text>
</comment>
<dbReference type="PROSITE" id="PS51330">
    <property type="entry name" value="DHFR_2"/>
    <property type="match status" value="1"/>
</dbReference>
<evidence type="ECO:0000259" key="8">
    <source>
        <dbReference type="PROSITE" id="PS51330"/>
    </source>
</evidence>
<evidence type="ECO:0000256" key="6">
    <source>
        <dbReference type="ARBA" id="ARBA00023002"/>
    </source>
</evidence>
<keyword evidence="4" id="KW-0554">One-carbon metabolism</keyword>
<comment type="catalytic activity">
    <reaction evidence="7">
        <text>(6S)-5,6,7,8-tetrahydrofolate + NADP(+) = 7,8-dihydrofolate + NADPH + H(+)</text>
        <dbReference type="Rhea" id="RHEA:15009"/>
        <dbReference type="ChEBI" id="CHEBI:15378"/>
        <dbReference type="ChEBI" id="CHEBI:57451"/>
        <dbReference type="ChEBI" id="CHEBI:57453"/>
        <dbReference type="ChEBI" id="CHEBI:57783"/>
        <dbReference type="ChEBI" id="CHEBI:58349"/>
        <dbReference type="EC" id="1.5.1.3"/>
    </reaction>
</comment>
<dbReference type="GO" id="GO:0006730">
    <property type="term" value="P:one-carbon metabolic process"/>
    <property type="evidence" value="ECO:0007669"/>
    <property type="project" value="UniProtKB-KW"/>
</dbReference>
<dbReference type="PANTHER" id="PTHR48069">
    <property type="entry name" value="DIHYDROFOLATE REDUCTASE"/>
    <property type="match status" value="1"/>
</dbReference>
<evidence type="ECO:0000313" key="9">
    <source>
        <dbReference type="EMBL" id="KAL0968475.1"/>
    </source>
</evidence>
<dbReference type="PANTHER" id="PTHR48069:SF5">
    <property type="entry name" value="DIHYDROFOLATE REDUCTASE"/>
    <property type="match status" value="1"/>
</dbReference>
<proteinExistence type="inferred from homology"/>
<dbReference type="AlphaFoldDB" id="A0ABD0WAG5"/>
<name>A0ABD0WAG5_UMBPY</name>